<reference evidence="4" key="1">
    <citation type="submission" date="2018-05" db="EMBL/GenBank/DDBJ databases">
        <authorList>
            <person name="Lanie J.A."/>
            <person name="Ng W.-L."/>
            <person name="Kazmierczak K.M."/>
            <person name="Andrzejewski T.M."/>
            <person name="Davidsen T.M."/>
            <person name="Wayne K.J."/>
            <person name="Tettelin H."/>
            <person name="Glass J.I."/>
            <person name="Rusch D."/>
            <person name="Podicherti R."/>
            <person name="Tsui H.-C.T."/>
            <person name="Winkler M.E."/>
        </authorList>
    </citation>
    <scope>NUCLEOTIDE SEQUENCE</scope>
</reference>
<evidence type="ECO:0000313" key="4">
    <source>
        <dbReference type="EMBL" id="SVC50846.1"/>
    </source>
</evidence>
<dbReference type="InterPro" id="IPR013029">
    <property type="entry name" value="YchF_C"/>
</dbReference>
<dbReference type="InterPro" id="IPR027417">
    <property type="entry name" value="P-loop_NTPase"/>
</dbReference>
<dbReference type="PANTHER" id="PTHR23305">
    <property type="entry name" value="OBG GTPASE FAMILY"/>
    <property type="match status" value="1"/>
</dbReference>
<proteinExistence type="predicted"/>
<dbReference type="SUPFAM" id="SSF81271">
    <property type="entry name" value="TGS-like"/>
    <property type="match status" value="1"/>
</dbReference>
<feature type="domain" description="TGS" evidence="3">
    <location>
        <begin position="69"/>
        <end position="152"/>
    </location>
</feature>
<dbReference type="InterPro" id="IPR004095">
    <property type="entry name" value="TGS"/>
</dbReference>
<dbReference type="Gene3D" id="3.10.20.30">
    <property type="match status" value="1"/>
</dbReference>
<name>A0A382MQ48_9ZZZZ</name>
<dbReference type="FunFam" id="3.10.20.30:FF:000001">
    <property type="entry name" value="Ribosome-binding ATPase YchF"/>
    <property type="match status" value="1"/>
</dbReference>
<dbReference type="GO" id="GO:0016887">
    <property type="term" value="F:ATP hydrolysis activity"/>
    <property type="evidence" value="ECO:0007669"/>
    <property type="project" value="TreeGrafter"/>
</dbReference>
<dbReference type="GO" id="GO:0005524">
    <property type="term" value="F:ATP binding"/>
    <property type="evidence" value="ECO:0007669"/>
    <property type="project" value="UniProtKB-KW"/>
</dbReference>
<dbReference type="GO" id="GO:0005737">
    <property type="term" value="C:cytoplasm"/>
    <property type="evidence" value="ECO:0007669"/>
    <property type="project" value="TreeGrafter"/>
</dbReference>
<evidence type="ECO:0000259" key="3">
    <source>
        <dbReference type="PROSITE" id="PS51880"/>
    </source>
</evidence>
<dbReference type="EMBL" id="UINC01095065">
    <property type="protein sequence ID" value="SVC50846.1"/>
    <property type="molecule type" value="Genomic_DNA"/>
</dbReference>
<dbReference type="PANTHER" id="PTHR23305:SF18">
    <property type="entry name" value="OBG-TYPE G DOMAIN-CONTAINING PROTEIN"/>
    <property type="match status" value="1"/>
</dbReference>
<gene>
    <name evidence="4" type="ORF">METZ01_LOCUS303700</name>
</gene>
<keyword evidence="2" id="KW-0067">ATP-binding</keyword>
<dbReference type="PROSITE" id="PS51880">
    <property type="entry name" value="TGS"/>
    <property type="match status" value="1"/>
</dbReference>
<dbReference type="Pfam" id="PF06071">
    <property type="entry name" value="YchF-GTPase_C"/>
    <property type="match status" value="1"/>
</dbReference>
<evidence type="ECO:0000256" key="2">
    <source>
        <dbReference type="ARBA" id="ARBA00022840"/>
    </source>
</evidence>
<dbReference type="InterPro" id="IPR012676">
    <property type="entry name" value="TGS-like"/>
</dbReference>
<feature type="non-terminal residue" evidence="4">
    <location>
        <position position="1"/>
    </location>
</feature>
<dbReference type="InterPro" id="IPR012675">
    <property type="entry name" value="Beta-grasp_dom_sf"/>
</dbReference>
<organism evidence="4">
    <name type="scientific">marine metagenome</name>
    <dbReference type="NCBI Taxonomy" id="408172"/>
    <lineage>
        <taxon>unclassified sequences</taxon>
        <taxon>metagenomes</taxon>
        <taxon>ecological metagenomes</taxon>
    </lineage>
</organism>
<dbReference type="AlphaFoldDB" id="A0A382MQ48"/>
<protein>
    <recommendedName>
        <fullName evidence="3">TGS domain-containing protein</fullName>
    </recommendedName>
</protein>
<sequence length="154" mass="17287">DDIAERSQIEEDINARYSRPNVEGIVVCGKLEMELIEMNDDDKIEFRNALGIHDSGLDRAIRESYRILGLVSFFTVGSDECKAWTIPSDTTVIKAAGKIHSDIERGFIRAEVISYDDFLRCGTLAEGKKKGLLRLEGKTYKVQDGDIVTILFNV</sequence>
<accession>A0A382MQ48</accession>
<dbReference type="SUPFAM" id="SSF52540">
    <property type="entry name" value="P-loop containing nucleoside triphosphate hydrolases"/>
    <property type="match status" value="1"/>
</dbReference>
<keyword evidence="1" id="KW-0547">Nucleotide-binding</keyword>
<evidence type="ECO:0000256" key="1">
    <source>
        <dbReference type="ARBA" id="ARBA00022741"/>
    </source>
</evidence>